<keyword evidence="1" id="KW-0472">Membrane</keyword>
<keyword evidence="1" id="KW-1133">Transmembrane helix</keyword>
<comment type="caution">
    <text evidence="2">The sequence shown here is derived from an EMBL/GenBank/DDBJ whole genome shotgun (WGS) entry which is preliminary data.</text>
</comment>
<dbReference type="EMBL" id="QFGA01000001">
    <property type="protein sequence ID" value="TEB07523.1"/>
    <property type="molecule type" value="Genomic_DNA"/>
</dbReference>
<proteinExistence type="predicted"/>
<dbReference type="AlphaFoldDB" id="A0A4Y7RFG3"/>
<evidence type="ECO:0000313" key="3">
    <source>
        <dbReference type="Proteomes" id="UP000298324"/>
    </source>
</evidence>
<evidence type="ECO:0000313" key="2">
    <source>
        <dbReference type="EMBL" id="TEB07523.1"/>
    </source>
</evidence>
<organism evidence="2 3">
    <name type="scientific">Pelotomaculum schinkii</name>
    <dbReference type="NCBI Taxonomy" id="78350"/>
    <lineage>
        <taxon>Bacteria</taxon>
        <taxon>Bacillati</taxon>
        <taxon>Bacillota</taxon>
        <taxon>Clostridia</taxon>
        <taxon>Eubacteriales</taxon>
        <taxon>Desulfotomaculaceae</taxon>
        <taxon>Pelotomaculum</taxon>
    </lineage>
</organism>
<keyword evidence="3" id="KW-1185">Reference proteome</keyword>
<gene>
    <name evidence="2" type="ORF">Psch_01077</name>
</gene>
<dbReference type="Gene3D" id="1.10.10.1320">
    <property type="entry name" value="Anti-sigma factor, zinc-finger domain"/>
    <property type="match status" value="1"/>
</dbReference>
<dbReference type="InterPro" id="IPR041916">
    <property type="entry name" value="Anti_sigma_zinc_sf"/>
</dbReference>
<reference evidence="2 3" key="1">
    <citation type="journal article" date="2018" name="Environ. Microbiol.">
        <title>Novel energy conservation strategies and behaviour of Pelotomaculum schinkii driving syntrophic propionate catabolism.</title>
        <authorList>
            <person name="Hidalgo-Ahumada C.A.P."/>
            <person name="Nobu M.K."/>
            <person name="Narihiro T."/>
            <person name="Tamaki H."/>
            <person name="Liu W.T."/>
            <person name="Kamagata Y."/>
            <person name="Stams A.J.M."/>
            <person name="Imachi H."/>
            <person name="Sousa D.Z."/>
        </authorList>
    </citation>
    <scope>NUCLEOTIDE SEQUENCE [LARGE SCALE GENOMIC DNA]</scope>
    <source>
        <strain evidence="2 3">HH</strain>
    </source>
</reference>
<dbReference type="RefSeq" id="WP_190239388.1">
    <property type="nucleotide sequence ID" value="NZ_QFGA01000001.1"/>
</dbReference>
<accession>A0A4Y7RFG3</accession>
<dbReference type="Proteomes" id="UP000298324">
    <property type="component" value="Unassembled WGS sequence"/>
</dbReference>
<evidence type="ECO:0000256" key="1">
    <source>
        <dbReference type="SAM" id="Phobius"/>
    </source>
</evidence>
<evidence type="ECO:0008006" key="4">
    <source>
        <dbReference type="Google" id="ProtNLM"/>
    </source>
</evidence>
<protein>
    <recommendedName>
        <fullName evidence="4">Zinc-finger domain-containing protein</fullName>
    </recommendedName>
</protein>
<sequence>MRCKKAKANLVNYMAREYSFFNLEELEGHLAHCSGCREELARLREVDCFLDKLPVVRPHADLTNEIINSIKRSRPPAVLVRKRAVGGWPGLFRDLAAAAAISMLLFWAGGGILNSNNLDLAGKRVEHAVQGYFSTSEEAVNTAYSMMGNISELLTKELIKDEVRQP</sequence>
<name>A0A4Y7RFG3_9FIRM</name>
<keyword evidence="1" id="KW-0812">Transmembrane</keyword>
<feature type="transmembrane region" description="Helical" evidence="1">
    <location>
        <begin position="91"/>
        <end position="113"/>
    </location>
</feature>